<evidence type="ECO:0000259" key="2">
    <source>
        <dbReference type="Pfam" id="PF22617"/>
    </source>
</evidence>
<dbReference type="PANTHER" id="PTHR42880:SF1">
    <property type="entry name" value="ISOPROPYLMALATE_HOMOCITRATE_CITRAMALATE SYNTHASE FAMILY PROTEIN"/>
    <property type="match status" value="1"/>
</dbReference>
<feature type="domain" description="2-isopropylmalate synthase/homocitrate synthase post-catalytic" evidence="2">
    <location>
        <begin position="252"/>
        <end position="327"/>
    </location>
</feature>
<keyword evidence="3" id="KW-0012">Acyltransferase</keyword>
<dbReference type="PANTHER" id="PTHR42880">
    <property type="entry name" value="HOMOCITRATE SYNTHASE"/>
    <property type="match status" value="1"/>
</dbReference>
<dbReference type="InterPro" id="IPR054691">
    <property type="entry name" value="LeuA/HCS_post-cat"/>
</dbReference>
<name>A0ABS4KQ28_9CLOT</name>
<dbReference type="SUPFAM" id="SSF51569">
    <property type="entry name" value="Aldolase"/>
    <property type="match status" value="1"/>
</dbReference>
<evidence type="ECO:0000313" key="4">
    <source>
        <dbReference type="Proteomes" id="UP001519307"/>
    </source>
</evidence>
<dbReference type="EC" id="2.3.3.14" evidence="3"/>
<comment type="caution">
    <text evidence="3">The sequence shown here is derived from an EMBL/GenBank/DDBJ whole genome shotgun (WGS) entry which is preliminary data.</text>
</comment>
<dbReference type="Pfam" id="PF22617">
    <property type="entry name" value="HCS_D2"/>
    <property type="match status" value="1"/>
</dbReference>
<evidence type="ECO:0000313" key="3">
    <source>
        <dbReference type="EMBL" id="MBP2032145.1"/>
    </source>
</evidence>
<protein>
    <submittedName>
        <fullName evidence="3">Homocitrate synthase NifV</fullName>
        <ecNumber evidence="3">2.3.3.14</ecNumber>
    </submittedName>
</protein>
<organism evidence="3 4">
    <name type="scientific">Clostridium algifaecis</name>
    <dbReference type="NCBI Taxonomy" id="1472040"/>
    <lineage>
        <taxon>Bacteria</taxon>
        <taxon>Bacillati</taxon>
        <taxon>Bacillota</taxon>
        <taxon>Clostridia</taxon>
        <taxon>Eubacteriales</taxon>
        <taxon>Clostridiaceae</taxon>
        <taxon>Clostridium</taxon>
    </lineage>
</organism>
<sequence length="353" mass="40748">MSIVLRNSRKIIIDRSLLEVTNKLKEINSDVSREFLMLLKDLGVDIIEINDVVLNKVKNLPENLDYIYRIDNISNLHFIDRYKMNFKCLVIDYKELLNLNKEILNRLRNSRIMIEVDIKAIDQLCLEKNIEIFNKLDVECVRIKGVIKYDIYGLDRLIENIRRYFSSNVDLCADSGFYMATAISIEACMDGADSITAAFNGQIYGLAALEEVILGLKVIKNGKLSGDLKVIKKLTKVYEKLSYEKIYCMKPVIGEDIFKCESGIHVDGMEKDPNTYEPYNPYDIGSIRTVYIGKHSGKKSVMIKLKKLNIDYRNINVNEILKKVRETSIKLNRNVFDDELIQICNDLKDTCLK</sequence>
<keyword evidence="1 3" id="KW-0808">Transferase</keyword>
<keyword evidence="4" id="KW-1185">Reference proteome</keyword>
<accession>A0ABS4KQ28</accession>
<proteinExistence type="predicted"/>
<gene>
    <name evidence="3" type="ORF">J2Z42_000810</name>
</gene>
<dbReference type="Gene3D" id="1.10.238.260">
    <property type="match status" value="1"/>
</dbReference>
<evidence type="ECO:0000256" key="1">
    <source>
        <dbReference type="ARBA" id="ARBA00022679"/>
    </source>
</evidence>
<reference evidence="3 4" key="1">
    <citation type="submission" date="2021-03" db="EMBL/GenBank/DDBJ databases">
        <title>Genomic Encyclopedia of Type Strains, Phase IV (KMG-IV): sequencing the most valuable type-strain genomes for metagenomic binning, comparative biology and taxonomic classification.</title>
        <authorList>
            <person name="Goeker M."/>
        </authorList>
    </citation>
    <scope>NUCLEOTIDE SEQUENCE [LARGE SCALE GENOMIC DNA]</scope>
    <source>
        <strain evidence="3 4">DSM 28783</strain>
    </source>
</reference>
<dbReference type="EMBL" id="JAGGLM010000003">
    <property type="protein sequence ID" value="MBP2032145.1"/>
    <property type="molecule type" value="Genomic_DNA"/>
</dbReference>
<dbReference type="GO" id="GO:0004410">
    <property type="term" value="F:homocitrate synthase activity"/>
    <property type="evidence" value="ECO:0007669"/>
    <property type="project" value="UniProtKB-EC"/>
</dbReference>
<dbReference type="RefSeq" id="WP_209701077.1">
    <property type="nucleotide sequence ID" value="NZ_JAGGLM010000003.1"/>
</dbReference>
<dbReference type="Proteomes" id="UP001519307">
    <property type="component" value="Unassembled WGS sequence"/>
</dbReference>